<dbReference type="Proteomes" id="UP000037393">
    <property type="component" value="Unassembled WGS sequence"/>
</dbReference>
<reference evidence="1 2" key="1">
    <citation type="journal article" date="2015" name="Appl. Environ. Microbiol.">
        <title>The Enterobacterium Trabulsiella odontotermitis Presents Novel Adaptations Related to Its Association with Fungus-Growing Termites.</title>
        <authorList>
            <person name="Sapountzis P."/>
            <person name="Gruntjes T."/>
            <person name="Otani S."/>
            <person name="Estevez J."/>
            <person name="da Costa R.R."/>
            <person name="Plunkett G.3rd."/>
            <person name="Perna N.T."/>
            <person name="Poulsen M."/>
        </authorList>
    </citation>
    <scope>NUCLEOTIDE SEQUENCE [LARGE SCALE GENOMIC DNA]</scope>
    <source>
        <strain evidence="1 2">12</strain>
    </source>
</reference>
<dbReference type="AlphaFoldDB" id="A0A0L0GU83"/>
<comment type="caution">
    <text evidence="1">The sequence shown here is derived from an EMBL/GenBank/DDBJ whole genome shotgun (WGS) entry which is preliminary data.</text>
</comment>
<gene>
    <name evidence="1" type="ORF">GM31_22835</name>
</gene>
<keyword evidence="2" id="KW-1185">Reference proteome</keyword>
<evidence type="ECO:0000313" key="2">
    <source>
        <dbReference type="Proteomes" id="UP000037393"/>
    </source>
</evidence>
<sequence length="103" mass="11415">MCHVLFRISIKGFQETECSILIPERNGVAIDDNITGCCSFFIYLPQLLWLKGRTGQDASGDLIEFVLTGVTPTLEISSITLPEISEQHDVTIFYFTAKIVSGT</sequence>
<evidence type="ECO:0000313" key="1">
    <source>
        <dbReference type="EMBL" id="KNC92585.1"/>
    </source>
</evidence>
<protein>
    <submittedName>
        <fullName evidence="1">Uncharacterized protein</fullName>
    </submittedName>
</protein>
<organism evidence="1 2">
    <name type="scientific">Trabulsiella odontotermitis</name>
    <dbReference type="NCBI Taxonomy" id="379893"/>
    <lineage>
        <taxon>Bacteria</taxon>
        <taxon>Pseudomonadati</taxon>
        <taxon>Pseudomonadota</taxon>
        <taxon>Gammaproteobacteria</taxon>
        <taxon>Enterobacterales</taxon>
        <taxon>Enterobacteriaceae</taxon>
        <taxon>Trabulsiella</taxon>
    </lineage>
</organism>
<dbReference type="EMBL" id="JNGI01000081">
    <property type="protein sequence ID" value="KNC92585.1"/>
    <property type="molecule type" value="Genomic_DNA"/>
</dbReference>
<name>A0A0L0GU83_9ENTR</name>
<accession>A0A0L0GU83</accession>
<proteinExistence type="predicted"/>